<name>A0A1E3X360_9BACT</name>
<gene>
    <name evidence="1" type="ORF">SCARUB_04829</name>
</gene>
<reference evidence="1 2" key="1">
    <citation type="submission" date="2016-07" db="EMBL/GenBank/DDBJ databases">
        <title>Draft genome of Scalindua rubra, obtained from a brine-seawater interface in the Red Sea, sheds light on salt adaptation in anammox bacteria.</title>
        <authorList>
            <person name="Speth D.R."/>
            <person name="Lagkouvardos I."/>
            <person name="Wang Y."/>
            <person name="Qian P.-Y."/>
            <person name="Dutilh B.E."/>
            <person name="Jetten M.S."/>
        </authorList>
    </citation>
    <scope>NUCLEOTIDE SEQUENCE [LARGE SCALE GENOMIC DNA]</scope>
    <source>
        <strain evidence="1">BSI-1</strain>
    </source>
</reference>
<organism evidence="1 2">
    <name type="scientific">Candidatus Scalindua rubra</name>
    <dbReference type="NCBI Taxonomy" id="1872076"/>
    <lineage>
        <taxon>Bacteria</taxon>
        <taxon>Pseudomonadati</taxon>
        <taxon>Planctomycetota</taxon>
        <taxon>Candidatus Brocadiia</taxon>
        <taxon>Candidatus Brocadiales</taxon>
        <taxon>Candidatus Scalinduaceae</taxon>
        <taxon>Candidatus Scalindua</taxon>
    </lineage>
</organism>
<dbReference type="EMBL" id="MAYW01000293">
    <property type="protein sequence ID" value="ODS30061.1"/>
    <property type="molecule type" value="Genomic_DNA"/>
</dbReference>
<accession>A0A1E3X360</accession>
<evidence type="ECO:0000313" key="2">
    <source>
        <dbReference type="Proteomes" id="UP000094056"/>
    </source>
</evidence>
<dbReference type="AlphaFoldDB" id="A0A1E3X360"/>
<comment type="caution">
    <text evidence="1">The sequence shown here is derived from an EMBL/GenBank/DDBJ whole genome shotgun (WGS) entry which is preliminary data.</text>
</comment>
<proteinExistence type="predicted"/>
<evidence type="ECO:0000313" key="1">
    <source>
        <dbReference type="EMBL" id="ODS30061.1"/>
    </source>
</evidence>
<dbReference type="Proteomes" id="UP000094056">
    <property type="component" value="Unassembled WGS sequence"/>
</dbReference>
<protein>
    <submittedName>
        <fullName evidence="1">Uncharacterized protein</fullName>
    </submittedName>
</protein>
<sequence>MLLLDEFLRGIALILQFCLLWLGAETYIKALEIGHYENSKDENVKISNLFCFNSLIMYVGRVYGVINEKII</sequence>